<dbReference type="PANTHER" id="PTHR30471:SF3">
    <property type="entry name" value="UPF0758 PROTEIN YEES-RELATED"/>
    <property type="match status" value="1"/>
</dbReference>
<evidence type="ECO:0000256" key="3">
    <source>
        <dbReference type="ARBA" id="ARBA00022723"/>
    </source>
</evidence>
<evidence type="ECO:0000256" key="5">
    <source>
        <dbReference type="ARBA" id="ARBA00022833"/>
    </source>
</evidence>
<dbReference type="InterPro" id="IPR037518">
    <property type="entry name" value="MPN"/>
</dbReference>
<dbReference type="Proteomes" id="UP001595969">
    <property type="component" value="Unassembled WGS sequence"/>
</dbReference>
<proteinExistence type="inferred from homology"/>
<gene>
    <name evidence="8" type="ORF">ACFO5I_10505</name>
</gene>
<dbReference type="InterPro" id="IPR001405">
    <property type="entry name" value="UPF0758"/>
</dbReference>
<dbReference type="EMBL" id="JBHSGS010000057">
    <property type="protein sequence ID" value="MFC4720157.1"/>
    <property type="molecule type" value="Genomic_DNA"/>
</dbReference>
<comment type="caution">
    <text evidence="8">The sequence shown here is derived from an EMBL/GenBank/DDBJ whole genome shotgun (WGS) entry which is preliminary data.</text>
</comment>
<comment type="similarity">
    <text evidence="1">Belongs to the UPF0758 family.</text>
</comment>
<reference evidence="9" key="1">
    <citation type="journal article" date="2019" name="Int. J. Syst. Evol. Microbiol.">
        <title>The Global Catalogue of Microorganisms (GCM) 10K type strain sequencing project: providing services to taxonomists for standard genome sequencing and annotation.</title>
        <authorList>
            <consortium name="The Broad Institute Genomics Platform"/>
            <consortium name="The Broad Institute Genome Sequencing Center for Infectious Disease"/>
            <person name="Wu L."/>
            <person name="Ma J."/>
        </authorList>
    </citation>
    <scope>NUCLEOTIDE SEQUENCE [LARGE SCALE GENOMIC DNA]</scope>
    <source>
        <strain evidence="9">CGMCC 1.19032</strain>
    </source>
</reference>
<feature type="domain" description="MPN" evidence="7">
    <location>
        <begin position="27"/>
        <end position="149"/>
    </location>
</feature>
<organism evidence="8 9">
    <name type="scientific">Enterococcus lemanii</name>
    <dbReference type="NCBI Taxonomy" id="1159752"/>
    <lineage>
        <taxon>Bacteria</taxon>
        <taxon>Bacillati</taxon>
        <taxon>Bacillota</taxon>
        <taxon>Bacilli</taxon>
        <taxon>Lactobacillales</taxon>
        <taxon>Enterococcaceae</taxon>
        <taxon>Enterococcus</taxon>
    </lineage>
</organism>
<evidence type="ECO:0000259" key="7">
    <source>
        <dbReference type="PROSITE" id="PS50249"/>
    </source>
</evidence>
<dbReference type="RefSeq" id="WP_204653683.1">
    <property type="nucleotide sequence ID" value="NZ_JAFBFD010000012.1"/>
</dbReference>
<dbReference type="PROSITE" id="PS01302">
    <property type="entry name" value="UPF0758"/>
    <property type="match status" value="1"/>
</dbReference>
<dbReference type="PANTHER" id="PTHR30471">
    <property type="entry name" value="DNA REPAIR PROTEIN RADC"/>
    <property type="match status" value="1"/>
</dbReference>
<evidence type="ECO:0000256" key="2">
    <source>
        <dbReference type="ARBA" id="ARBA00022670"/>
    </source>
</evidence>
<dbReference type="InterPro" id="IPR025657">
    <property type="entry name" value="RadC_JAB"/>
</dbReference>
<dbReference type="InterPro" id="IPR020891">
    <property type="entry name" value="UPF0758_CS"/>
</dbReference>
<keyword evidence="4" id="KW-0378">Hydrolase</keyword>
<keyword evidence="2" id="KW-0645">Protease</keyword>
<evidence type="ECO:0000313" key="9">
    <source>
        <dbReference type="Proteomes" id="UP001595969"/>
    </source>
</evidence>
<dbReference type="CDD" id="cd08071">
    <property type="entry name" value="MPN_DUF2466"/>
    <property type="match status" value="1"/>
</dbReference>
<keyword evidence="6" id="KW-0482">Metalloprotease</keyword>
<protein>
    <submittedName>
        <fullName evidence="8">RadC family protein</fullName>
    </submittedName>
</protein>
<keyword evidence="9" id="KW-1185">Reference proteome</keyword>
<dbReference type="Gene3D" id="3.40.140.10">
    <property type="entry name" value="Cytidine Deaminase, domain 2"/>
    <property type="match status" value="1"/>
</dbReference>
<dbReference type="NCBIfam" id="TIGR00608">
    <property type="entry name" value="radc"/>
    <property type="match status" value="1"/>
</dbReference>
<dbReference type="PROSITE" id="PS50249">
    <property type="entry name" value="MPN"/>
    <property type="match status" value="1"/>
</dbReference>
<evidence type="ECO:0000256" key="4">
    <source>
        <dbReference type="ARBA" id="ARBA00022801"/>
    </source>
</evidence>
<evidence type="ECO:0000256" key="1">
    <source>
        <dbReference type="ARBA" id="ARBA00010243"/>
    </source>
</evidence>
<evidence type="ECO:0000256" key="6">
    <source>
        <dbReference type="ARBA" id="ARBA00023049"/>
    </source>
</evidence>
<sequence>MPVNYEKVVEIVRLKQIVCESTLEMQKITSSFGIAQWLMDEIGNETQEVLMLLCLNTKNEVNSLSVVHRGTINQSIAHPRDIFQRAILSNATRIFIAHNHPSGSHQPSQNDCLFTEKIKQAGELLGIELLDHLVVTSNSYYSFREEGKL</sequence>
<name>A0ABV9MVW5_9ENTE</name>
<dbReference type="Pfam" id="PF04002">
    <property type="entry name" value="RadC"/>
    <property type="match status" value="1"/>
</dbReference>
<accession>A0ABV9MVW5</accession>
<keyword evidence="5" id="KW-0862">Zinc</keyword>
<evidence type="ECO:0000313" key="8">
    <source>
        <dbReference type="EMBL" id="MFC4720157.1"/>
    </source>
</evidence>
<keyword evidence="3" id="KW-0479">Metal-binding</keyword>